<evidence type="ECO:0000256" key="1">
    <source>
        <dbReference type="ARBA" id="ARBA00006217"/>
    </source>
</evidence>
<proteinExistence type="inferred from homology"/>
<feature type="binding site" evidence="7">
    <location>
        <position position="914"/>
    </location>
    <ligand>
        <name>Zn(2+)</name>
        <dbReference type="ChEBI" id="CHEBI:29105"/>
    </ligand>
</feature>
<sequence length="1519" mass="160226">AEGSIIGSLEFCTGNLGSRLVLVLGHTKCGAVYGDLGVVAQQAQEEMGPGANADAIAAHAVQVNVFHTMNFLLSFSESILEAVRSGQIEIHGGIYDLEIGSVEFLVKSPQQAQLLESSMPVPPSMSSGAAADHGMHGVRTGTDVAVKPDGAEAAERLAVGAPTAATTSTDMREALVKCGQEAPHAPSLAVRTRECPSTPSSTRCPETSSCSATRATPALTQLGAEGSIVGSLEFCAGKLGAQLVLVLGHTQCGLLQGLAGVAQQASKDLGPGVEEAKLITHAVKVNVFHSMNFLLKFSEPLRDLVRKGNLRIQDGIYHLETGRVEFLGSPQQAELLSSKRSVPPSIQCGTIRTAQSEPVMPLRALAMLKDGNERFAVGAPTAGKVHQSMRADLNNMDGHALDLLLQGLRSVAETAASEDDIVRHAIKLNVFHTINFMLQHSEPIRQKVKSGELEIQGGIYDLGSGRVQLLGFLGQSPAQAKLLQSPAAAAPSLDHKFRGACAQQSREDRLTLLRWRKVGSAVNCGRCVVLGEVEDREAWPVDVSAEMREVLKHVNALSQYREEALSANDLDTAGLIFEMCAAKCKVLAMSFFSQLMGALTCGQSDGNMRFVDGRPLANRTNAAIRQELVEQGQAPHTAIIGCADSRAPLETIFDTMPGDIFVLRNAGNTCTHEADHGMRGVRAGADVAPHSAILGCADSRVPIDTVFDAMPGDLFVLRNAGNTCTHASKHSLGFGFSFVQPQTCDLGPGAEEAKLIARAKVNVFHSKFSEPLRDLVRKGNLEIQGGIYHLETGRVEFLGRSPQQAQLLSSKRSIPPPLPADGNERFAVGAPTAGKVHQSMREALATVGQAPHTAVVGCSDSRVLLETIFDALPGALFVLRNAGNTCTHAEGSVLGSLEFCTGALNTRLIFVLGHTACGAIKGATKAFLESKKSNGAKDGHALDALLRGLSSIAESAASELGSKATEDSIAQHAVKLNVFHTINFMLQQSEPIRQKVKSGELEIQGGIYDLGSGRVQLLGLGLALLWEHEVPRPEPRAGQTAKIDDRCCTFLHGQTARRMSPKDESTPSLQLPPVELCNWCTTSYGFNLKMSVIIPGHVGLTEGAEGNVVPKYGTRAWPSEVAAFNGVSAMSLFAQLTDALNLCSRPEVPSSATSLTISSGAHARAVRTAADEPMEPEDGNRRFVDGRPLANNADAAMRQDLVEQGQAPRTAIIGCADSRAPLETIFAEGSIVGSLEFCTGKLGSRLVLVLGHTKCGAVYRATKTFLAQEEMGPGANADAITAHAVKVNVFHTMNFLLSFSESICEAARSGQIQLHGGIYNLETGSVEFLGKSPQQAALKLLKQGNAPHSAILGCADLRVPIDTVFLCPETSSCSATPATPALTLLGAEGSIVGSLEFCAGKLGAQLAGPGAGAHAARLPTLLSGWLCGLETVFDALPGDLFVLRNAGNTCTHAEGSVLGSLEFCTGALNTRLIFVLGHTACGAIKGAAKAYLDSKKSKSSGAKDCSFLSIAHMAKHNRS</sequence>
<comment type="caution">
    <text evidence="9">The sequence shown here is derived from an EMBL/GenBank/DDBJ whole genome shotgun (WGS) entry which is preliminary data.</text>
</comment>
<dbReference type="Gene3D" id="3.40.1050.10">
    <property type="entry name" value="Carbonic anhydrase"/>
    <property type="match status" value="8"/>
</dbReference>
<dbReference type="PANTHER" id="PTHR11002">
    <property type="entry name" value="CARBONIC ANHYDRASE"/>
    <property type="match status" value="1"/>
</dbReference>
<dbReference type="EC" id="4.2.1.1" evidence="2"/>
<evidence type="ECO:0000256" key="8">
    <source>
        <dbReference type="SAM" id="MobiDB-lite"/>
    </source>
</evidence>
<dbReference type="OrthoDB" id="10020193at2759"/>
<evidence type="ECO:0000256" key="5">
    <source>
        <dbReference type="ARBA" id="ARBA00023239"/>
    </source>
</evidence>
<dbReference type="InterPro" id="IPR001765">
    <property type="entry name" value="Carbonic_anhydrase"/>
</dbReference>
<feature type="binding site" evidence="7">
    <location>
        <position position="917"/>
    </location>
    <ligand>
        <name>Zn(2+)</name>
        <dbReference type="ChEBI" id="CHEBI:29105"/>
    </ligand>
</feature>
<keyword evidence="3 7" id="KW-0479">Metal-binding</keyword>
<feature type="binding site" evidence="7">
    <location>
        <position position="860"/>
    </location>
    <ligand>
        <name>Zn(2+)</name>
        <dbReference type="ChEBI" id="CHEBI:29105"/>
    </ligand>
</feature>
<dbReference type="GO" id="GO:0004089">
    <property type="term" value="F:carbonate dehydratase activity"/>
    <property type="evidence" value="ECO:0007669"/>
    <property type="project" value="UniProtKB-EC"/>
</dbReference>
<gene>
    <name evidence="9" type="primary">mtcA2</name>
    <name evidence="9" type="ORF">SPIL2461_LOCUS3506</name>
</gene>
<feature type="region of interest" description="Disordered" evidence="8">
    <location>
        <begin position="189"/>
        <end position="210"/>
    </location>
</feature>
<evidence type="ECO:0000256" key="2">
    <source>
        <dbReference type="ARBA" id="ARBA00012925"/>
    </source>
</evidence>
<accession>A0A812KJR8</accession>
<keyword evidence="10" id="KW-1185">Reference proteome</keyword>
<dbReference type="SMART" id="SM00947">
    <property type="entry name" value="Pro_CA"/>
    <property type="match status" value="6"/>
</dbReference>
<dbReference type="CDD" id="cd00382">
    <property type="entry name" value="beta_CA"/>
    <property type="match status" value="1"/>
</dbReference>
<dbReference type="SUPFAM" id="SSF53056">
    <property type="entry name" value="beta-carbonic anhydrase, cab"/>
    <property type="match status" value="8"/>
</dbReference>
<dbReference type="Pfam" id="PF00484">
    <property type="entry name" value="Pro_CA"/>
    <property type="match status" value="7"/>
</dbReference>
<keyword evidence="5" id="KW-0456">Lyase</keyword>
<dbReference type="PANTHER" id="PTHR11002:SF76">
    <property type="entry name" value="CARBONIC ANHYDRASE"/>
    <property type="match status" value="1"/>
</dbReference>
<dbReference type="GO" id="GO:0008270">
    <property type="term" value="F:zinc ion binding"/>
    <property type="evidence" value="ECO:0007669"/>
    <property type="project" value="InterPro"/>
</dbReference>
<name>A0A812KJR8_SYMPI</name>
<dbReference type="InterPro" id="IPR036874">
    <property type="entry name" value="Carbonic_anhydrase_sf"/>
</dbReference>
<reference evidence="9" key="1">
    <citation type="submission" date="2021-02" db="EMBL/GenBank/DDBJ databases">
        <authorList>
            <person name="Dougan E. K."/>
            <person name="Rhodes N."/>
            <person name="Thang M."/>
            <person name="Chan C."/>
        </authorList>
    </citation>
    <scope>NUCLEOTIDE SEQUENCE</scope>
</reference>
<evidence type="ECO:0000256" key="7">
    <source>
        <dbReference type="PIRSR" id="PIRSR601765-1"/>
    </source>
</evidence>
<dbReference type="Proteomes" id="UP000649617">
    <property type="component" value="Unassembled WGS sequence"/>
</dbReference>
<organism evidence="9 10">
    <name type="scientific">Symbiodinium pilosum</name>
    <name type="common">Dinoflagellate</name>
    <dbReference type="NCBI Taxonomy" id="2952"/>
    <lineage>
        <taxon>Eukaryota</taxon>
        <taxon>Sar</taxon>
        <taxon>Alveolata</taxon>
        <taxon>Dinophyceae</taxon>
        <taxon>Suessiales</taxon>
        <taxon>Symbiodiniaceae</taxon>
        <taxon>Symbiodinium</taxon>
    </lineage>
</organism>
<evidence type="ECO:0000256" key="3">
    <source>
        <dbReference type="ARBA" id="ARBA00022723"/>
    </source>
</evidence>
<evidence type="ECO:0000256" key="6">
    <source>
        <dbReference type="ARBA" id="ARBA00048348"/>
    </source>
</evidence>
<protein>
    <recommendedName>
        <fullName evidence="2">carbonic anhydrase</fullName>
        <ecNumber evidence="2">4.2.1.1</ecNumber>
    </recommendedName>
</protein>
<comment type="cofactor">
    <cofactor evidence="7">
        <name>Zn(2+)</name>
        <dbReference type="ChEBI" id="CHEBI:29105"/>
    </cofactor>
    <text evidence="7">Binds 1 zinc ion per subunit.</text>
</comment>
<feature type="compositionally biased region" description="Polar residues" evidence="8">
    <location>
        <begin position="195"/>
        <end position="210"/>
    </location>
</feature>
<evidence type="ECO:0000313" key="10">
    <source>
        <dbReference type="Proteomes" id="UP000649617"/>
    </source>
</evidence>
<comment type="catalytic activity">
    <reaction evidence="6">
        <text>hydrogencarbonate + H(+) = CO2 + H2O</text>
        <dbReference type="Rhea" id="RHEA:10748"/>
        <dbReference type="ChEBI" id="CHEBI:15377"/>
        <dbReference type="ChEBI" id="CHEBI:15378"/>
        <dbReference type="ChEBI" id="CHEBI:16526"/>
        <dbReference type="ChEBI" id="CHEBI:17544"/>
        <dbReference type="EC" id="4.2.1.1"/>
    </reaction>
</comment>
<feature type="non-terminal residue" evidence="9">
    <location>
        <position position="1"/>
    </location>
</feature>
<keyword evidence="4 7" id="KW-0862">Zinc</keyword>
<feature type="binding site" evidence="7">
    <location>
        <position position="858"/>
    </location>
    <ligand>
        <name>Zn(2+)</name>
        <dbReference type="ChEBI" id="CHEBI:29105"/>
    </ligand>
</feature>
<comment type="similarity">
    <text evidence="1">Belongs to the beta-class carbonic anhydrase family.</text>
</comment>
<dbReference type="EMBL" id="CAJNIZ010004259">
    <property type="protein sequence ID" value="CAE7230809.1"/>
    <property type="molecule type" value="Genomic_DNA"/>
</dbReference>
<evidence type="ECO:0000313" key="9">
    <source>
        <dbReference type="EMBL" id="CAE7230809.1"/>
    </source>
</evidence>
<evidence type="ECO:0000256" key="4">
    <source>
        <dbReference type="ARBA" id="ARBA00022833"/>
    </source>
</evidence>
<feature type="non-terminal residue" evidence="9">
    <location>
        <position position="1519"/>
    </location>
</feature>